<sequence length="67" mass="7446">MLQATCGSDEAVEIRLPQVGPGGYILSSSRVLRSSRHNPTMLREAMQSYVSERAQIVLEFAKHTTHC</sequence>
<proteinExistence type="predicted"/>
<gene>
    <name evidence="1" type="ORF">CARN4_1786</name>
</gene>
<dbReference type="EMBL" id="CABO01000017">
    <property type="protein sequence ID" value="CBI01352.1"/>
    <property type="molecule type" value="Genomic_DNA"/>
</dbReference>
<reference evidence="1" key="1">
    <citation type="submission" date="2009-10" db="EMBL/GenBank/DDBJ databases">
        <title>Diversity of trophic interactions inside an arsenic-rich microbial ecosystem.</title>
        <authorList>
            <person name="Bertin P.N."/>
            <person name="Heinrich-Salmeron A."/>
            <person name="Pelletier E."/>
            <person name="Goulhen-Chollet F."/>
            <person name="Arsene-Ploetze F."/>
            <person name="Gallien S."/>
            <person name="Calteau A."/>
            <person name="Vallenet D."/>
            <person name="Casiot C."/>
            <person name="Chane-Woon-Ming B."/>
            <person name="Giloteaux L."/>
            <person name="Barakat M."/>
            <person name="Bonnefoy V."/>
            <person name="Bruneel O."/>
            <person name="Chandler M."/>
            <person name="Cleiss J."/>
            <person name="Duran R."/>
            <person name="Elbaz-Poulichet F."/>
            <person name="Fonknechten N."/>
            <person name="Lauga B."/>
            <person name="Mornico D."/>
            <person name="Ortet P."/>
            <person name="Schaeffer C."/>
            <person name="Siguier P."/>
            <person name="Alexander Thil Smith A."/>
            <person name="Van Dorsselaer A."/>
            <person name="Weissenbach J."/>
            <person name="Medigue C."/>
            <person name="Le Paslier D."/>
        </authorList>
    </citation>
    <scope>NUCLEOTIDE SEQUENCE</scope>
</reference>
<evidence type="ECO:0000313" key="1">
    <source>
        <dbReference type="EMBL" id="CBI01352.1"/>
    </source>
</evidence>
<name>E6Q2E2_9ZZZZ</name>
<dbReference type="AlphaFoldDB" id="E6Q2E2"/>
<comment type="caution">
    <text evidence="1">The sequence shown here is derived from an EMBL/GenBank/DDBJ whole genome shotgun (WGS) entry which is preliminary data.</text>
</comment>
<protein>
    <submittedName>
        <fullName evidence="1">Uncharacterized protein</fullName>
    </submittedName>
</protein>
<organism evidence="1">
    <name type="scientific">mine drainage metagenome</name>
    <dbReference type="NCBI Taxonomy" id="410659"/>
    <lineage>
        <taxon>unclassified sequences</taxon>
        <taxon>metagenomes</taxon>
        <taxon>ecological metagenomes</taxon>
    </lineage>
</organism>
<accession>E6Q2E2</accession>